<dbReference type="Gene3D" id="1.10.10.10">
    <property type="entry name" value="Winged helix-like DNA-binding domain superfamily/Winged helix DNA-binding domain"/>
    <property type="match status" value="1"/>
</dbReference>
<evidence type="ECO:0000256" key="13">
    <source>
        <dbReference type="SAM" id="MobiDB-lite"/>
    </source>
</evidence>
<evidence type="ECO:0000256" key="2">
    <source>
        <dbReference type="ARBA" id="ARBA00007871"/>
    </source>
</evidence>
<dbReference type="PANTHER" id="PTHR33238:SF11">
    <property type="entry name" value="TRANSCRIPTIONAL REGULATOR MNTR"/>
    <property type="match status" value="1"/>
</dbReference>
<reference evidence="15 16" key="1">
    <citation type="submission" date="2020-02" db="EMBL/GenBank/DDBJ databases">
        <title>Sequencing the genomes of 1000 actinobacteria strains.</title>
        <authorList>
            <person name="Klenk H.-P."/>
        </authorList>
    </citation>
    <scope>NUCLEOTIDE SEQUENCE [LARGE SCALE GENOMIC DNA]</scope>
    <source>
        <strain evidence="15 16">DSM 27960</strain>
    </source>
</reference>
<keyword evidence="4" id="KW-0963">Cytoplasm</keyword>
<dbReference type="Pfam" id="PF01325">
    <property type="entry name" value="Fe_dep_repress"/>
    <property type="match status" value="1"/>
</dbReference>
<dbReference type="GO" id="GO:0046983">
    <property type="term" value="F:protein dimerization activity"/>
    <property type="evidence" value="ECO:0007669"/>
    <property type="project" value="InterPro"/>
</dbReference>
<dbReference type="SUPFAM" id="SSF50037">
    <property type="entry name" value="C-terminal domain of transcriptional repressors"/>
    <property type="match status" value="1"/>
</dbReference>
<keyword evidence="10" id="KW-0804">Transcription</keyword>
<dbReference type="InterPro" id="IPR036421">
    <property type="entry name" value="Fe_dep_repressor_sf"/>
</dbReference>
<dbReference type="FunFam" id="1.10.60.10:FF:000004">
    <property type="entry name" value="DtxR family transcriptional regulator"/>
    <property type="match status" value="1"/>
</dbReference>
<proteinExistence type="inferred from homology"/>
<dbReference type="InterPro" id="IPR038157">
    <property type="entry name" value="FeoA_core_dom"/>
</dbReference>
<dbReference type="AlphaFoldDB" id="A0A7X5R360"/>
<comment type="similarity">
    <text evidence="2">Belongs to the DtxR/MntR family.</text>
</comment>
<sequence length="231" mass="25083">MAVSSLTNATQDYLKVIWAATEWSDDVSVSVTYVAESLGVRTSTVSDGLKKLTEQGLVDHKPYGGITLTELGHSYAVSMVRRHRLIETFLVNMMGYTWDEVHDEAEVLEHAMSDTLIDRLDAALGHPERDPHGDPIPTASGTPRRQDAYQLSSAPIGQPVLVSRISDDNPEMLRYFAGLGLTPGIQVTIVEHRPYAGVSSIRIANEAAPDQAPVDLGSVALASVWVENCEG</sequence>
<keyword evidence="6" id="KW-0408">Iron</keyword>
<evidence type="ECO:0000313" key="16">
    <source>
        <dbReference type="Proteomes" id="UP000541033"/>
    </source>
</evidence>
<evidence type="ECO:0000256" key="4">
    <source>
        <dbReference type="ARBA" id="ARBA00022490"/>
    </source>
</evidence>
<dbReference type="SUPFAM" id="SSF47979">
    <property type="entry name" value="Iron-dependent repressor protein, dimerization domain"/>
    <property type="match status" value="1"/>
</dbReference>
<feature type="region of interest" description="Disordered" evidence="13">
    <location>
        <begin position="124"/>
        <end position="145"/>
    </location>
</feature>
<protein>
    <recommendedName>
        <fullName evidence="12">Manganese transport regulator</fullName>
    </recommendedName>
</protein>
<evidence type="ECO:0000256" key="12">
    <source>
        <dbReference type="ARBA" id="ARBA00032593"/>
    </source>
</evidence>
<evidence type="ECO:0000256" key="7">
    <source>
        <dbReference type="ARBA" id="ARBA00023015"/>
    </source>
</evidence>
<keyword evidence="9" id="KW-0010">Activator</keyword>
<evidence type="ECO:0000256" key="9">
    <source>
        <dbReference type="ARBA" id="ARBA00023159"/>
    </source>
</evidence>
<comment type="subcellular location">
    <subcellularLocation>
        <location evidence="1">Cytoplasm</location>
    </subcellularLocation>
</comment>
<keyword evidence="5" id="KW-0678">Repressor</keyword>
<dbReference type="GO" id="GO:0046914">
    <property type="term" value="F:transition metal ion binding"/>
    <property type="evidence" value="ECO:0007669"/>
    <property type="project" value="InterPro"/>
</dbReference>
<accession>A0A7X5R360</accession>
<evidence type="ECO:0000256" key="11">
    <source>
        <dbReference type="ARBA" id="ARBA00023211"/>
    </source>
</evidence>
<dbReference type="SMART" id="SM00529">
    <property type="entry name" value="HTH_DTXR"/>
    <property type="match status" value="1"/>
</dbReference>
<dbReference type="Pfam" id="PF02742">
    <property type="entry name" value="Fe_dep_repr_C"/>
    <property type="match status" value="1"/>
</dbReference>
<evidence type="ECO:0000256" key="6">
    <source>
        <dbReference type="ARBA" id="ARBA00023004"/>
    </source>
</evidence>
<gene>
    <name evidence="15" type="ORF">FHX76_002612</name>
</gene>
<dbReference type="SMART" id="SM00899">
    <property type="entry name" value="FeoA"/>
    <property type="match status" value="1"/>
</dbReference>
<dbReference type="GO" id="GO:0003677">
    <property type="term" value="F:DNA binding"/>
    <property type="evidence" value="ECO:0007669"/>
    <property type="project" value="UniProtKB-KW"/>
</dbReference>
<name>A0A7X5R360_9MICO</name>
<feature type="domain" description="HTH dtxR-type" evidence="14">
    <location>
        <begin position="6"/>
        <end position="69"/>
    </location>
</feature>
<dbReference type="InterPro" id="IPR001367">
    <property type="entry name" value="Fe_dep_repressor"/>
</dbReference>
<dbReference type="InterPro" id="IPR008988">
    <property type="entry name" value="Transcriptional_repressor_C"/>
</dbReference>
<evidence type="ECO:0000256" key="3">
    <source>
        <dbReference type="ARBA" id="ARBA00011738"/>
    </source>
</evidence>
<dbReference type="InterPro" id="IPR036388">
    <property type="entry name" value="WH-like_DNA-bd_sf"/>
</dbReference>
<keyword evidence="8" id="KW-0238">DNA-binding</keyword>
<dbReference type="Gene3D" id="2.30.30.90">
    <property type="match status" value="1"/>
</dbReference>
<comment type="caution">
    <text evidence="15">The sequence shown here is derived from an EMBL/GenBank/DDBJ whole genome shotgun (WGS) entry which is preliminary data.</text>
</comment>
<dbReference type="InterPro" id="IPR050536">
    <property type="entry name" value="DtxR_MntR_Metal-Reg"/>
</dbReference>
<dbReference type="PANTHER" id="PTHR33238">
    <property type="entry name" value="IRON (METAL) DEPENDENT REPRESSOR, DTXR FAMILY"/>
    <property type="match status" value="1"/>
</dbReference>
<keyword evidence="11" id="KW-0464">Manganese</keyword>
<dbReference type="GO" id="GO:0045892">
    <property type="term" value="P:negative regulation of DNA-templated transcription"/>
    <property type="evidence" value="ECO:0007669"/>
    <property type="project" value="TreeGrafter"/>
</dbReference>
<evidence type="ECO:0000256" key="1">
    <source>
        <dbReference type="ARBA" id="ARBA00004496"/>
    </source>
</evidence>
<evidence type="ECO:0000256" key="5">
    <source>
        <dbReference type="ARBA" id="ARBA00022491"/>
    </source>
</evidence>
<evidence type="ECO:0000313" key="15">
    <source>
        <dbReference type="EMBL" id="NIH54716.1"/>
    </source>
</evidence>
<evidence type="ECO:0000259" key="14">
    <source>
        <dbReference type="PROSITE" id="PS50944"/>
    </source>
</evidence>
<dbReference type="GO" id="GO:0005737">
    <property type="term" value="C:cytoplasm"/>
    <property type="evidence" value="ECO:0007669"/>
    <property type="project" value="UniProtKB-SubCell"/>
</dbReference>
<dbReference type="SUPFAM" id="SSF46785">
    <property type="entry name" value="Winged helix' DNA-binding domain"/>
    <property type="match status" value="1"/>
</dbReference>
<organism evidence="15 16">
    <name type="scientific">Lysinibacter cavernae</name>
    <dbReference type="NCBI Taxonomy" id="1640652"/>
    <lineage>
        <taxon>Bacteria</taxon>
        <taxon>Bacillati</taxon>
        <taxon>Actinomycetota</taxon>
        <taxon>Actinomycetes</taxon>
        <taxon>Micrococcales</taxon>
        <taxon>Microbacteriaceae</taxon>
        <taxon>Lysinibacter</taxon>
    </lineage>
</organism>
<dbReference type="RefSeq" id="WP_167151234.1">
    <property type="nucleotide sequence ID" value="NZ_JAAMOX010000002.1"/>
</dbReference>
<dbReference type="InterPro" id="IPR022687">
    <property type="entry name" value="HTH_DTXR"/>
</dbReference>
<comment type="subunit">
    <text evidence="3">Homodimer.</text>
</comment>
<keyword evidence="16" id="KW-1185">Reference proteome</keyword>
<evidence type="ECO:0000256" key="10">
    <source>
        <dbReference type="ARBA" id="ARBA00023163"/>
    </source>
</evidence>
<dbReference type="PROSITE" id="PS50944">
    <property type="entry name" value="HTH_DTXR"/>
    <property type="match status" value="1"/>
</dbReference>
<dbReference type="InterPro" id="IPR007167">
    <property type="entry name" value="Fe-transptr_FeoA-like"/>
</dbReference>
<dbReference type="InterPro" id="IPR036390">
    <property type="entry name" value="WH_DNA-bd_sf"/>
</dbReference>
<keyword evidence="7" id="KW-0805">Transcription regulation</keyword>
<dbReference type="InterPro" id="IPR022689">
    <property type="entry name" value="Iron_dep_repressor"/>
</dbReference>
<feature type="compositionally biased region" description="Basic and acidic residues" evidence="13">
    <location>
        <begin position="124"/>
        <end position="133"/>
    </location>
</feature>
<dbReference type="GO" id="GO:0003700">
    <property type="term" value="F:DNA-binding transcription factor activity"/>
    <property type="evidence" value="ECO:0007669"/>
    <property type="project" value="InterPro"/>
</dbReference>
<dbReference type="Gene3D" id="1.10.60.10">
    <property type="entry name" value="Iron dependent repressor, metal binding and dimerisation domain"/>
    <property type="match status" value="1"/>
</dbReference>
<dbReference type="Proteomes" id="UP000541033">
    <property type="component" value="Unassembled WGS sequence"/>
</dbReference>
<evidence type="ECO:0000256" key="8">
    <source>
        <dbReference type="ARBA" id="ARBA00023125"/>
    </source>
</evidence>
<dbReference type="EMBL" id="JAAMOX010000002">
    <property type="protein sequence ID" value="NIH54716.1"/>
    <property type="molecule type" value="Genomic_DNA"/>
</dbReference>
<dbReference type="Pfam" id="PF04023">
    <property type="entry name" value="FeoA"/>
    <property type="match status" value="1"/>
</dbReference>